<organism evidence="2 3">
    <name type="scientific">Kumtagia ephedrae</name>
    <dbReference type="NCBI Taxonomy" id="2116701"/>
    <lineage>
        <taxon>Bacteria</taxon>
        <taxon>Pseudomonadati</taxon>
        <taxon>Pseudomonadota</taxon>
        <taxon>Alphaproteobacteria</taxon>
        <taxon>Hyphomicrobiales</taxon>
        <taxon>Phyllobacteriaceae</taxon>
        <taxon>Kumtagia</taxon>
    </lineage>
</organism>
<name>A0A2P7RN92_9HYPH</name>
<protein>
    <submittedName>
        <fullName evidence="2">Uncharacterized protein</fullName>
    </submittedName>
</protein>
<proteinExistence type="predicted"/>
<gene>
    <name evidence="2" type="ORF">C7I84_27220</name>
</gene>
<evidence type="ECO:0000256" key="1">
    <source>
        <dbReference type="SAM" id="MobiDB-lite"/>
    </source>
</evidence>
<dbReference type="AlphaFoldDB" id="A0A2P7RN92"/>
<dbReference type="OrthoDB" id="7852523at2"/>
<feature type="region of interest" description="Disordered" evidence="1">
    <location>
        <begin position="236"/>
        <end position="256"/>
    </location>
</feature>
<evidence type="ECO:0000313" key="3">
    <source>
        <dbReference type="Proteomes" id="UP000241229"/>
    </source>
</evidence>
<comment type="caution">
    <text evidence="2">The sequence shown here is derived from an EMBL/GenBank/DDBJ whole genome shotgun (WGS) entry which is preliminary data.</text>
</comment>
<sequence length="256" mass="28680">MRKDRMNAINHHQHQAGPRCAILGCGRPVAAPKHRPVQQFHCVYHVQRKARHGSHWHPGYRAADLKPYVKCAESWLKANAGHPLAFAAWQELNVKLAMAGPVDPAMNLRGRSPAYRAQVAFARLREANINPDRLIAICLATAALIEDDRGSHRVREFRIVQAAKAVHRLASGTHRSWNIETRDGRMVPYTLHAYPRSSGLVMRRLGEALEKACEGLASVAIPAIIAARRHRYGPHPSHLPGWRQAPMKLPTRRVGE</sequence>
<evidence type="ECO:0000313" key="2">
    <source>
        <dbReference type="EMBL" id="PSJ51688.1"/>
    </source>
</evidence>
<dbReference type="EMBL" id="PXYK01000041">
    <property type="protein sequence ID" value="PSJ51688.1"/>
    <property type="molecule type" value="Genomic_DNA"/>
</dbReference>
<keyword evidence="3" id="KW-1185">Reference proteome</keyword>
<reference evidence="2 3" key="1">
    <citation type="submission" date="2018-03" db="EMBL/GenBank/DDBJ databases">
        <title>The draft genome of Mesorhizobium sp. 6GN-30.</title>
        <authorList>
            <person name="Liu L."/>
            <person name="Li L."/>
            <person name="Wang T."/>
            <person name="Zhang X."/>
            <person name="Liang L."/>
        </authorList>
    </citation>
    <scope>NUCLEOTIDE SEQUENCE [LARGE SCALE GENOMIC DNA]</scope>
    <source>
        <strain evidence="2 3">6GN30</strain>
    </source>
</reference>
<accession>A0A2P7RN92</accession>
<dbReference type="Proteomes" id="UP000241229">
    <property type="component" value="Unassembled WGS sequence"/>
</dbReference>